<dbReference type="InterPro" id="IPR013783">
    <property type="entry name" value="Ig-like_fold"/>
</dbReference>
<protein>
    <recommendedName>
        <fullName evidence="2">DUF4399 domain-containing protein</fullName>
    </recommendedName>
</protein>
<gene>
    <name evidence="1" type="ORF">MNBD_GAMMA16-2211</name>
</gene>
<reference evidence="1" key="1">
    <citation type="submission" date="2018-06" db="EMBL/GenBank/DDBJ databases">
        <authorList>
            <person name="Zhirakovskaya E."/>
        </authorList>
    </citation>
    <scope>NUCLEOTIDE SEQUENCE</scope>
</reference>
<evidence type="ECO:0008006" key="2">
    <source>
        <dbReference type="Google" id="ProtNLM"/>
    </source>
</evidence>
<dbReference type="AlphaFoldDB" id="A0A3B0ZAV4"/>
<organism evidence="1">
    <name type="scientific">hydrothermal vent metagenome</name>
    <dbReference type="NCBI Taxonomy" id="652676"/>
    <lineage>
        <taxon>unclassified sequences</taxon>
        <taxon>metagenomes</taxon>
        <taxon>ecological metagenomes</taxon>
    </lineage>
</organism>
<accession>A0A3B0ZAV4</accession>
<name>A0A3B0ZAV4_9ZZZZ</name>
<proteinExistence type="predicted"/>
<dbReference type="EMBL" id="UOFO01000087">
    <property type="protein sequence ID" value="VAW86110.1"/>
    <property type="molecule type" value="Genomic_DNA"/>
</dbReference>
<sequence length="116" mass="12487">MGPKSLTNACCILIIFLGIIGASAVADPNLKILFPADGAVFKEGESIPVKYEIKPNPGGDHSHIYINHKEAGILRRKKATFTLDPLPAGEHSICMKVVNKAHTPIGQETCITVVRQ</sequence>
<evidence type="ECO:0000313" key="1">
    <source>
        <dbReference type="EMBL" id="VAW86110.1"/>
    </source>
</evidence>
<dbReference type="Gene3D" id="2.60.40.10">
    <property type="entry name" value="Immunoglobulins"/>
    <property type="match status" value="1"/>
</dbReference>